<keyword evidence="1" id="KW-0285">Flavoprotein</keyword>
<dbReference type="InterPro" id="IPR005025">
    <property type="entry name" value="FMN_Rdtase-like_dom"/>
</dbReference>
<evidence type="ECO:0000313" key="5">
    <source>
        <dbReference type="Proteomes" id="UP001524478"/>
    </source>
</evidence>
<sequence length="192" mass="22078">MKALILNGALEDDQSMERINKLTEETLIEQGYEVESIVLNEKKIGECLGCFGCWVKTPGICVIDDYGRMLTETIINMDLVVYLTPVVYGGYSSELKKALDRIIPLLLPFFKKVSGEVHHKERYKTYPEVVALGLISEEDNEMEEVFNNLIKRNSLNWYNSFSGGTIYNKSEEQIKHQIREKLSDRKGIEYVK</sequence>
<dbReference type="EMBL" id="JANGAC010000014">
    <property type="protein sequence ID" value="MCQ4924620.1"/>
    <property type="molecule type" value="Genomic_DNA"/>
</dbReference>
<dbReference type="RefSeq" id="WP_216556456.1">
    <property type="nucleotide sequence ID" value="NZ_JAHLOH010000019.1"/>
</dbReference>
<evidence type="ECO:0000313" key="4">
    <source>
        <dbReference type="EMBL" id="MCQ4924620.1"/>
    </source>
</evidence>
<evidence type="ECO:0000259" key="3">
    <source>
        <dbReference type="Pfam" id="PF03358"/>
    </source>
</evidence>
<gene>
    <name evidence="4" type="ORF">NE686_16070</name>
</gene>
<feature type="domain" description="NADPH-dependent FMN reductase-like" evidence="3">
    <location>
        <begin position="1"/>
        <end position="102"/>
    </location>
</feature>
<name>A0ABT1SDQ7_9FIRM</name>
<reference evidence="4 5" key="1">
    <citation type="submission" date="2022-06" db="EMBL/GenBank/DDBJ databases">
        <title>Isolation of gut microbiota from human fecal samples.</title>
        <authorList>
            <person name="Pamer E.G."/>
            <person name="Barat B."/>
            <person name="Waligurski E."/>
            <person name="Medina S."/>
            <person name="Paddock L."/>
            <person name="Mostad J."/>
        </authorList>
    </citation>
    <scope>NUCLEOTIDE SEQUENCE [LARGE SCALE GENOMIC DNA]</scope>
    <source>
        <strain evidence="4 5">DFI.7.95</strain>
    </source>
</reference>
<organism evidence="4 5">
    <name type="scientific">Tissierella carlieri</name>
    <dbReference type="NCBI Taxonomy" id="689904"/>
    <lineage>
        <taxon>Bacteria</taxon>
        <taxon>Bacillati</taxon>
        <taxon>Bacillota</taxon>
        <taxon>Tissierellia</taxon>
        <taxon>Tissierellales</taxon>
        <taxon>Tissierellaceae</taxon>
        <taxon>Tissierella</taxon>
    </lineage>
</organism>
<accession>A0ABT1SDQ7</accession>
<keyword evidence="5" id="KW-1185">Reference proteome</keyword>
<dbReference type="PANTHER" id="PTHR43278:SF2">
    <property type="entry name" value="IRON-SULFUR FLAVOPROTEIN"/>
    <property type="match status" value="1"/>
</dbReference>
<protein>
    <submittedName>
        <fullName evidence="4">Flavodoxin family protein</fullName>
    </submittedName>
</protein>
<dbReference type="PANTHER" id="PTHR43278">
    <property type="entry name" value="NAD(P)H-DEPENDENT FMN-CONTAINING OXIDOREDUCTASE YWQN-RELATED"/>
    <property type="match status" value="1"/>
</dbReference>
<dbReference type="Proteomes" id="UP001524478">
    <property type="component" value="Unassembled WGS sequence"/>
</dbReference>
<comment type="caution">
    <text evidence="4">The sequence shown here is derived from an EMBL/GenBank/DDBJ whole genome shotgun (WGS) entry which is preliminary data.</text>
</comment>
<proteinExistence type="predicted"/>
<dbReference type="InterPro" id="IPR051796">
    <property type="entry name" value="ISF_SsuE-like"/>
</dbReference>
<keyword evidence="2" id="KW-0288">FMN</keyword>
<dbReference type="Pfam" id="PF03358">
    <property type="entry name" value="FMN_red"/>
    <property type="match status" value="1"/>
</dbReference>
<evidence type="ECO:0000256" key="1">
    <source>
        <dbReference type="ARBA" id="ARBA00022630"/>
    </source>
</evidence>
<evidence type="ECO:0000256" key="2">
    <source>
        <dbReference type="ARBA" id="ARBA00022643"/>
    </source>
</evidence>